<keyword evidence="4" id="KW-1185">Reference proteome</keyword>
<comment type="caution">
    <text evidence="3">The sequence shown here is derived from an EMBL/GenBank/DDBJ whole genome shotgun (WGS) entry which is preliminary data.</text>
</comment>
<dbReference type="Gene3D" id="3.30.40.10">
    <property type="entry name" value="Zinc/RING finger domain, C3HC4 (zinc finger)"/>
    <property type="match status" value="1"/>
</dbReference>
<evidence type="ECO:0000313" key="4">
    <source>
        <dbReference type="Proteomes" id="UP000886520"/>
    </source>
</evidence>
<dbReference type="Proteomes" id="UP000886520">
    <property type="component" value="Chromosome 8"/>
</dbReference>
<dbReference type="GO" id="GO:0008270">
    <property type="term" value="F:zinc ion binding"/>
    <property type="evidence" value="ECO:0007669"/>
    <property type="project" value="UniProtKB-KW"/>
</dbReference>
<dbReference type="SUPFAM" id="SSF57850">
    <property type="entry name" value="RING/U-box"/>
    <property type="match status" value="1"/>
</dbReference>
<dbReference type="AlphaFoldDB" id="A0A9D4UYT8"/>
<dbReference type="SMART" id="SM00184">
    <property type="entry name" value="RING"/>
    <property type="match status" value="1"/>
</dbReference>
<keyword evidence="1" id="KW-0862">Zinc</keyword>
<dbReference type="PANTHER" id="PTHR47530">
    <property type="entry name" value="E3 UBIQUITIN LIGASE BIG BROTHER-RELATED"/>
    <property type="match status" value="1"/>
</dbReference>
<dbReference type="InterPro" id="IPR043312">
    <property type="entry name" value="AtBBR-like"/>
</dbReference>
<dbReference type="EMBL" id="JABFUD020000008">
    <property type="protein sequence ID" value="KAI5076483.1"/>
    <property type="molecule type" value="Genomic_DNA"/>
</dbReference>
<name>A0A9D4UYT8_ADICA</name>
<evidence type="ECO:0000256" key="1">
    <source>
        <dbReference type="PROSITE-ProRule" id="PRU00175"/>
    </source>
</evidence>
<dbReference type="InterPro" id="IPR013083">
    <property type="entry name" value="Znf_RING/FYVE/PHD"/>
</dbReference>
<accession>A0A9D4UYT8</accession>
<sequence length="280" mass="31000">MTDFGAMESSRRIVLDGEEVPEELFMTEMLDTGDFSSLEDSSSIQSASFSQADADFALARALQQQEHAYLLLQIGSDGSGDYDASGSGNFDYDYFKDSNEEDDFHSPQPSIDDGISPGCYQEIEKTQEQGEMCGSHFEDDEAFARALQEAEQREATAYMMGLIDAEESQRDDEDGIHEAQEAWQDIDPDNMSYEELIALGEAVGTHSKGLKPNAIAALPCSIFSHQHPGTEKLCVICRLDYEDGDGLLTLPCRHCYHADCIKNWLQINKVCPICSAEVTL</sequence>
<evidence type="ECO:0000313" key="3">
    <source>
        <dbReference type="EMBL" id="KAI5076483.1"/>
    </source>
</evidence>
<keyword evidence="1" id="KW-0479">Metal-binding</keyword>
<keyword evidence="1" id="KW-0863">Zinc-finger</keyword>
<dbReference type="FunFam" id="3.30.40.10:FF:000226">
    <property type="entry name" value="E3 ubiquitin ligase BIG BROTHER"/>
    <property type="match status" value="1"/>
</dbReference>
<proteinExistence type="predicted"/>
<organism evidence="3 4">
    <name type="scientific">Adiantum capillus-veneris</name>
    <name type="common">Maidenhair fern</name>
    <dbReference type="NCBI Taxonomy" id="13818"/>
    <lineage>
        <taxon>Eukaryota</taxon>
        <taxon>Viridiplantae</taxon>
        <taxon>Streptophyta</taxon>
        <taxon>Embryophyta</taxon>
        <taxon>Tracheophyta</taxon>
        <taxon>Polypodiopsida</taxon>
        <taxon>Polypodiidae</taxon>
        <taxon>Polypodiales</taxon>
        <taxon>Pteridineae</taxon>
        <taxon>Pteridaceae</taxon>
        <taxon>Vittarioideae</taxon>
        <taxon>Adiantum</taxon>
    </lineage>
</organism>
<dbReference type="InterPro" id="IPR001841">
    <property type="entry name" value="Znf_RING"/>
</dbReference>
<dbReference type="PROSITE" id="PS50089">
    <property type="entry name" value="ZF_RING_2"/>
    <property type="match status" value="1"/>
</dbReference>
<protein>
    <recommendedName>
        <fullName evidence="2">RING-type domain-containing protein</fullName>
    </recommendedName>
</protein>
<dbReference type="PANTHER" id="PTHR47530:SF4">
    <property type="entry name" value="E3 UBIQUITIN LIGASE BIG BROTHER-RELATED"/>
    <property type="match status" value="1"/>
</dbReference>
<reference evidence="3" key="1">
    <citation type="submission" date="2021-01" db="EMBL/GenBank/DDBJ databases">
        <title>Adiantum capillus-veneris genome.</title>
        <authorList>
            <person name="Fang Y."/>
            <person name="Liao Q."/>
        </authorList>
    </citation>
    <scope>NUCLEOTIDE SEQUENCE</scope>
    <source>
        <strain evidence="3">H3</strain>
        <tissue evidence="3">Leaf</tissue>
    </source>
</reference>
<dbReference type="OrthoDB" id="8062037at2759"/>
<feature type="domain" description="RING-type" evidence="2">
    <location>
        <begin position="234"/>
        <end position="275"/>
    </location>
</feature>
<gene>
    <name evidence="3" type="ORF">GOP47_0008548</name>
</gene>
<evidence type="ECO:0000259" key="2">
    <source>
        <dbReference type="PROSITE" id="PS50089"/>
    </source>
</evidence>
<dbReference type="Pfam" id="PF13639">
    <property type="entry name" value="zf-RING_2"/>
    <property type="match status" value="1"/>
</dbReference>